<reference evidence="7" key="1">
    <citation type="submission" date="2015-12" db="EMBL/GenBank/DDBJ databases">
        <authorList>
            <person name="Nair G.R."/>
            <person name="Kaur G."/>
            <person name="Mayilraj S."/>
        </authorList>
    </citation>
    <scope>NUCLEOTIDE SEQUENCE [LARGE SCALE GENOMIC DNA]</scope>
    <source>
        <strain evidence="7">CD08_4</strain>
    </source>
</reference>
<evidence type="ECO:0000256" key="4">
    <source>
        <dbReference type="SAM" id="MobiDB-lite"/>
    </source>
</evidence>
<sequence length="472" mass="49191">MSGPDAGVDVVLRYAEPAEPGDRFAEAVLVGRGDGAPAGPERPSAFPQRPGALNALLGGANGEVPQSETAFQVRVQAPPGAEGLPVVVFVPGGGFLSGTGNARWFTSPALVQNGPVVLVTVNYRLGVLGHLGPRGDAHESQRPLRDLLQALRWVKDEIGAFGGDPENITLAGDSAGAWYGFALAAHPGASGLFRRLALVSLPWEPPLTPEALEERWRPAAAALAGVGGLARAPLEAVLDAQGDLARAFAGRGMALMPAAGGPVAEDLHDYGTSSARLHVESLLLLSTSEEASAFLRAAPDEAFPPGAVDGHLRSHFADPAAAAAWIDRKRPGASGKERMVEAMTLHQFRLAHLELAHAATRAGLGVHLAGFSVQSPLPGAGSPHCMPLPFLFGDRRCWEDAPMLHGLDPAVFDGTAGALQEWFLGFVRDGRPRAGGRPVPGFDPADPRRLEFGGGAPDLRAPDEGHLVALRS</sequence>
<evidence type="ECO:0000313" key="6">
    <source>
        <dbReference type="EMBL" id="KUG52588.1"/>
    </source>
</evidence>
<dbReference type="InterPro" id="IPR002018">
    <property type="entry name" value="CarbesteraseB"/>
</dbReference>
<protein>
    <recommendedName>
        <fullName evidence="3">Carboxylic ester hydrolase</fullName>
        <ecNumber evidence="3">3.1.1.-</ecNumber>
    </recommendedName>
</protein>
<organism evidence="6 7">
    <name type="scientific">Kocuria rosea subsp. polaris</name>
    <dbReference type="NCBI Taxonomy" id="136273"/>
    <lineage>
        <taxon>Bacteria</taxon>
        <taxon>Bacillati</taxon>
        <taxon>Actinomycetota</taxon>
        <taxon>Actinomycetes</taxon>
        <taxon>Micrococcales</taxon>
        <taxon>Micrococcaceae</taxon>
        <taxon>Kocuria</taxon>
    </lineage>
</organism>
<dbReference type="InterPro" id="IPR019826">
    <property type="entry name" value="Carboxylesterase_B_AS"/>
</dbReference>
<gene>
    <name evidence="6" type="ORF">AVL61_13585</name>
</gene>
<accession>A0A0W8I4C0</accession>
<comment type="caution">
    <text evidence="6">The sequence shown here is derived from an EMBL/GenBank/DDBJ whole genome shotgun (WGS) entry which is preliminary data.</text>
</comment>
<evidence type="ECO:0000256" key="3">
    <source>
        <dbReference type="RuleBase" id="RU361235"/>
    </source>
</evidence>
<dbReference type="ESTHER" id="9micc-a0a0w8i4c0">
    <property type="family name" value="Carb_B_Bacteria"/>
</dbReference>
<comment type="similarity">
    <text evidence="1 3">Belongs to the type-B carboxylesterase/lipase family.</text>
</comment>
<dbReference type="Pfam" id="PF00135">
    <property type="entry name" value="COesterase"/>
    <property type="match status" value="1"/>
</dbReference>
<dbReference type="Proteomes" id="UP000053512">
    <property type="component" value="Unassembled WGS sequence"/>
</dbReference>
<dbReference type="RefSeq" id="WP_058875133.1">
    <property type="nucleotide sequence ID" value="NZ_LQBK01000039.1"/>
</dbReference>
<dbReference type="InterPro" id="IPR029058">
    <property type="entry name" value="AB_hydrolase_fold"/>
</dbReference>
<dbReference type="AlphaFoldDB" id="A0A0W8I4C0"/>
<evidence type="ECO:0000256" key="2">
    <source>
        <dbReference type="ARBA" id="ARBA00022801"/>
    </source>
</evidence>
<dbReference type="EMBL" id="LQBK01000039">
    <property type="protein sequence ID" value="KUG52588.1"/>
    <property type="molecule type" value="Genomic_DNA"/>
</dbReference>
<dbReference type="PROSITE" id="PS00122">
    <property type="entry name" value="CARBOXYLESTERASE_B_1"/>
    <property type="match status" value="1"/>
</dbReference>
<keyword evidence="2 3" id="KW-0378">Hydrolase</keyword>
<feature type="region of interest" description="Disordered" evidence="4">
    <location>
        <begin position="434"/>
        <end position="472"/>
    </location>
</feature>
<dbReference type="Gene3D" id="3.40.50.1820">
    <property type="entry name" value="alpha/beta hydrolase"/>
    <property type="match status" value="1"/>
</dbReference>
<dbReference type="EC" id="3.1.1.-" evidence="3"/>
<feature type="domain" description="Carboxylesterase type B" evidence="5">
    <location>
        <begin position="65"/>
        <end position="200"/>
    </location>
</feature>
<dbReference type="PANTHER" id="PTHR11559">
    <property type="entry name" value="CARBOXYLESTERASE"/>
    <property type="match status" value="1"/>
</dbReference>
<dbReference type="GO" id="GO:0016787">
    <property type="term" value="F:hydrolase activity"/>
    <property type="evidence" value="ECO:0007669"/>
    <property type="project" value="UniProtKB-KW"/>
</dbReference>
<dbReference type="InterPro" id="IPR050309">
    <property type="entry name" value="Type-B_Carboxylest/Lipase"/>
</dbReference>
<evidence type="ECO:0000256" key="1">
    <source>
        <dbReference type="ARBA" id="ARBA00005964"/>
    </source>
</evidence>
<name>A0A0W8I4C0_KOCRO</name>
<proteinExistence type="inferred from homology"/>
<evidence type="ECO:0000259" key="5">
    <source>
        <dbReference type="Pfam" id="PF00135"/>
    </source>
</evidence>
<dbReference type="SUPFAM" id="SSF53474">
    <property type="entry name" value="alpha/beta-Hydrolases"/>
    <property type="match status" value="1"/>
</dbReference>
<evidence type="ECO:0000313" key="7">
    <source>
        <dbReference type="Proteomes" id="UP000053512"/>
    </source>
</evidence>